<proteinExistence type="predicted"/>
<evidence type="ECO:0000313" key="2">
    <source>
        <dbReference type="EMBL" id="KAJ9681860.1"/>
    </source>
</evidence>
<dbReference type="Gene3D" id="1.25.40.10">
    <property type="entry name" value="Tetratricopeptide repeat domain"/>
    <property type="match status" value="1"/>
</dbReference>
<organism evidence="2 3">
    <name type="scientific">Vitis rotundifolia</name>
    <name type="common">Muscadine grape</name>
    <dbReference type="NCBI Taxonomy" id="103349"/>
    <lineage>
        <taxon>Eukaryota</taxon>
        <taxon>Viridiplantae</taxon>
        <taxon>Streptophyta</taxon>
        <taxon>Embryophyta</taxon>
        <taxon>Tracheophyta</taxon>
        <taxon>Spermatophyta</taxon>
        <taxon>Magnoliopsida</taxon>
        <taxon>eudicotyledons</taxon>
        <taxon>Gunneridae</taxon>
        <taxon>Pentapetalae</taxon>
        <taxon>rosids</taxon>
        <taxon>Vitales</taxon>
        <taxon>Vitaceae</taxon>
        <taxon>Viteae</taxon>
        <taxon>Vitis</taxon>
    </lineage>
</organism>
<dbReference type="SUPFAM" id="SSF48452">
    <property type="entry name" value="TPR-like"/>
    <property type="match status" value="1"/>
</dbReference>
<dbReference type="InterPro" id="IPR011990">
    <property type="entry name" value="TPR-like_helical_dom_sf"/>
</dbReference>
<dbReference type="Pfam" id="PF15490">
    <property type="entry name" value="Ten1_2"/>
    <property type="match status" value="1"/>
</dbReference>
<evidence type="ECO:0000313" key="3">
    <source>
        <dbReference type="Proteomes" id="UP001168098"/>
    </source>
</evidence>
<protein>
    <submittedName>
        <fullName evidence="2">Uncharacterized protein</fullName>
    </submittedName>
</protein>
<dbReference type="Gene3D" id="2.40.50.140">
    <property type="entry name" value="Nucleic acid-binding proteins"/>
    <property type="match status" value="1"/>
</dbReference>
<dbReference type="InterPro" id="IPR029146">
    <property type="entry name" value="Ten1_animal_plant"/>
</dbReference>
<dbReference type="FunFam" id="1.25.40.10:FF:000734">
    <property type="entry name" value="Binding protein"/>
    <property type="match status" value="1"/>
</dbReference>
<feature type="repeat" description="TPR" evidence="1">
    <location>
        <begin position="84"/>
        <end position="117"/>
    </location>
</feature>
<reference evidence="2 3" key="1">
    <citation type="journal article" date="2023" name="BMC Biotechnol.">
        <title>Vitis rotundifolia cv Carlos genome sequencing.</title>
        <authorList>
            <person name="Huff M."/>
            <person name="Hulse-Kemp A."/>
            <person name="Scheffler B."/>
            <person name="Youngblood R."/>
            <person name="Simpson S."/>
            <person name="Babiker E."/>
            <person name="Staton M."/>
        </authorList>
    </citation>
    <scope>NUCLEOTIDE SEQUENCE [LARGE SCALE GENOMIC DNA]</scope>
    <source>
        <tissue evidence="2">Leaf</tissue>
    </source>
</reference>
<sequence>MAVAISQSSKLTISIASSFSNSPSSSSPSFSVIKPLSSSPFFATTASRIHSHQNPLHSLSRRLFLPSVSGIWNALTGGDSYREAVMATRRGMLLFRQGDVSGSLVEFDKAIELDPRQKAYLWQRGLSLYYLDRFEEGAEQFRLDVAQNPNDTEESIWCFLCEAQLYGVDEARRRFLEVGRDPRPVMREAYNMFKDGGDPEKLVAQFSGNQAGEYFYASLYAGLYYESQNDPASAKLHLLAACQSPYGQRSDDYMASLAKLLKIGWFKTIFRFNRHPFKTHRFDFDFIRVTPAVVFSPQNDTVFTASSALASLLRISDDEPNVCRMIRSFNPLFVVTFILLSFGFAERSSGSTMSSAVKSGALVSLQDLQPSSPFFKQGASLRVTGKLQEYSVETAIAIVIDGSANLKINTQHLRDLTFRAGSIYQFIGELLIQPDNEAILQARVGRNVDGIDLNLYHQSLQLVRQFQADHMNDQAA</sequence>
<dbReference type="PANTHER" id="PTHR47908:SF2">
    <property type="entry name" value="TETRATRICOPEPTIDE REPEAT (TPR)-LIKE SUPERFAMILY PROTEIN"/>
    <property type="match status" value="1"/>
</dbReference>
<dbReference type="AlphaFoldDB" id="A0AA38Z411"/>
<keyword evidence="3" id="KW-1185">Reference proteome</keyword>
<dbReference type="GO" id="GO:0009507">
    <property type="term" value="C:chloroplast"/>
    <property type="evidence" value="ECO:0007669"/>
    <property type="project" value="TreeGrafter"/>
</dbReference>
<gene>
    <name evidence="2" type="ORF">PVL29_017973</name>
</gene>
<accession>A0AA38Z411</accession>
<name>A0AA38Z411_VITRO</name>
<dbReference type="InterPro" id="IPR012340">
    <property type="entry name" value="NA-bd_OB-fold"/>
</dbReference>
<evidence type="ECO:0000256" key="1">
    <source>
        <dbReference type="PROSITE-ProRule" id="PRU00339"/>
    </source>
</evidence>
<dbReference type="PANTHER" id="PTHR47908">
    <property type="match status" value="1"/>
</dbReference>
<dbReference type="GO" id="GO:1990879">
    <property type="term" value="C:CST complex"/>
    <property type="evidence" value="ECO:0007669"/>
    <property type="project" value="InterPro"/>
</dbReference>
<keyword evidence="1" id="KW-0802">TPR repeat</keyword>
<dbReference type="Proteomes" id="UP001168098">
    <property type="component" value="Unassembled WGS sequence"/>
</dbReference>
<dbReference type="PROSITE" id="PS50005">
    <property type="entry name" value="TPR"/>
    <property type="match status" value="1"/>
</dbReference>
<dbReference type="EMBL" id="JARBHA010000014">
    <property type="protein sequence ID" value="KAJ9681860.1"/>
    <property type="molecule type" value="Genomic_DNA"/>
</dbReference>
<comment type="caution">
    <text evidence="2">The sequence shown here is derived from an EMBL/GenBank/DDBJ whole genome shotgun (WGS) entry which is preliminary data.</text>
</comment>
<dbReference type="FunFam" id="2.40.50.140:FF:000410">
    <property type="entry name" value="CST complex subunit TEN1"/>
    <property type="match status" value="1"/>
</dbReference>
<dbReference type="InterPro" id="IPR019734">
    <property type="entry name" value="TPR_rpt"/>
</dbReference>
<dbReference type="GO" id="GO:0003697">
    <property type="term" value="F:single-stranded DNA binding"/>
    <property type="evidence" value="ECO:0007669"/>
    <property type="project" value="InterPro"/>
</dbReference>